<dbReference type="AlphaFoldDB" id="A0AAE1DDI9"/>
<evidence type="ECO:0000313" key="3">
    <source>
        <dbReference type="Proteomes" id="UP001283361"/>
    </source>
</evidence>
<name>A0AAE1DDI9_9GAST</name>
<comment type="caution">
    <text evidence="2">The sequence shown here is derived from an EMBL/GenBank/DDBJ whole genome shotgun (WGS) entry which is preliminary data.</text>
</comment>
<evidence type="ECO:0000313" key="2">
    <source>
        <dbReference type="EMBL" id="KAK3766754.1"/>
    </source>
</evidence>
<accession>A0AAE1DDI9</accession>
<keyword evidence="3" id="KW-1185">Reference proteome</keyword>
<protein>
    <submittedName>
        <fullName evidence="2">Uncharacterized protein</fullName>
    </submittedName>
</protein>
<gene>
    <name evidence="2" type="ORF">RRG08_047277</name>
</gene>
<organism evidence="2 3">
    <name type="scientific">Elysia crispata</name>
    <name type="common">lettuce slug</name>
    <dbReference type="NCBI Taxonomy" id="231223"/>
    <lineage>
        <taxon>Eukaryota</taxon>
        <taxon>Metazoa</taxon>
        <taxon>Spiralia</taxon>
        <taxon>Lophotrochozoa</taxon>
        <taxon>Mollusca</taxon>
        <taxon>Gastropoda</taxon>
        <taxon>Heterobranchia</taxon>
        <taxon>Euthyneura</taxon>
        <taxon>Panpulmonata</taxon>
        <taxon>Sacoglossa</taxon>
        <taxon>Placobranchoidea</taxon>
        <taxon>Plakobranchidae</taxon>
        <taxon>Elysia</taxon>
    </lineage>
</organism>
<evidence type="ECO:0000256" key="1">
    <source>
        <dbReference type="SAM" id="MobiDB-lite"/>
    </source>
</evidence>
<proteinExistence type="predicted"/>
<dbReference type="Proteomes" id="UP001283361">
    <property type="component" value="Unassembled WGS sequence"/>
</dbReference>
<dbReference type="EMBL" id="JAWDGP010004196">
    <property type="protein sequence ID" value="KAK3766754.1"/>
    <property type="molecule type" value="Genomic_DNA"/>
</dbReference>
<feature type="region of interest" description="Disordered" evidence="1">
    <location>
        <begin position="71"/>
        <end position="90"/>
    </location>
</feature>
<reference evidence="2" key="1">
    <citation type="journal article" date="2023" name="G3 (Bethesda)">
        <title>A reference genome for the long-term kleptoplast-retaining sea slug Elysia crispata morphotype clarki.</title>
        <authorList>
            <person name="Eastman K.E."/>
            <person name="Pendleton A.L."/>
            <person name="Shaikh M.A."/>
            <person name="Suttiyut T."/>
            <person name="Ogas R."/>
            <person name="Tomko P."/>
            <person name="Gavelis G."/>
            <person name="Widhalm J.R."/>
            <person name="Wisecaver J.H."/>
        </authorList>
    </citation>
    <scope>NUCLEOTIDE SEQUENCE</scope>
    <source>
        <strain evidence="2">ECLA1</strain>
    </source>
</reference>
<sequence length="90" mass="10241">MTIKRVINFQLCPPGIFWNVSPTGSRRHSPLQTAHVEMVYARTSSDRDLPVRRRKAATICPQTVEELHFNQASEAGVGRKQRNGEPSIRR</sequence>